<keyword evidence="2 7" id="KW-0963">Cytoplasm</keyword>
<accession>A0A0D5CKV7</accession>
<proteinExistence type="inferred from homology"/>
<dbReference type="OrthoDB" id="6579831at2"/>
<dbReference type="Pfam" id="PF01791">
    <property type="entry name" value="DeoC"/>
    <property type="match status" value="1"/>
</dbReference>
<dbReference type="InterPro" id="IPR002915">
    <property type="entry name" value="DeoC/FbaB/LacD_aldolase"/>
</dbReference>
<dbReference type="NCBIfam" id="TIGR00126">
    <property type="entry name" value="deoC"/>
    <property type="match status" value="1"/>
</dbReference>
<sequence>MSTSPSTPATDTAAIARIIDHTLLKPEATRDEVAALVAEAVELGTYSVCVSPSMLPLELPAGSDLKVAVVCGFPSGKHHSEVKAAEAALSIRQGADEVDMVIDVGAAREGRFADVEADIRAVRDAVPAPAVLKVIIESAALDDDQIVAVCQAAVAAGADFVKTSTGFHPTGGATVHAVELMSRTVDGKAGVKASGGIRTHETAVQMIEAGATRLGVSGSAVVLAGPVQTPENGALGSSGY</sequence>
<evidence type="ECO:0000256" key="2">
    <source>
        <dbReference type="ARBA" id="ARBA00022490"/>
    </source>
</evidence>
<dbReference type="AlphaFoldDB" id="A0A0D5CKV7"/>
<evidence type="ECO:0000256" key="3">
    <source>
        <dbReference type="ARBA" id="ARBA00023239"/>
    </source>
</evidence>
<dbReference type="InterPro" id="IPR011343">
    <property type="entry name" value="DeoC"/>
</dbReference>
<comment type="pathway">
    <text evidence="7">Carbohydrate degradation; 2-deoxy-D-ribose 1-phosphate degradation; D-glyceraldehyde 3-phosphate and acetaldehyde from 2-deoxy-alpha-D-ribose 1-phosphate: step 2/2.</text>
</comment>
<organism evidence="8 10">
    <name type="scientific">Clavibacter michiganensis subsp. insidiosus</name>
    <dbReference type="NCBI Taxonomy" id="33014"/>
    <lineage>
        <taxon>Bacteria</taxon>
        <taxon>Bacillati</taxon>
        <taxon>Actinomycetota</taxon>
        <taxon>Actinomycetes</taxon>
        <taxon>Micrococcales</taxon>
        <taxon>Microbacteriaceae</taxon>
        <taxon>Clavibacter</taxon>
    </lineage>
</organism>
<evidence type="ECO:0000313" key="8">
    <source>
        <dbReference type="EMBL" id="AJW80253.1"/>
    </source>
</evidence>
<dbReference type="GO" id="GO:0006018">
    <property type="term" value="P:2-deoxyribose 1-phosphate catabolic process"/>
    <property type="evidence" value="ECO:0007669"/>
    <property type="project" value="UniProtKB-UniRule"/>
</dbReference>
<comment type="subcellular location">
    <subcellularLocation>
        <location evidence="7">Cytoplasm</location>
    </subcellularLocation>
</comment>
<dbReference type="EC" id="4.1.2.4" evidence="7"/>
<evidence type="ECO:0000313" key="9">
    <source>
        <dbReference type="EMBL" id="RIJ20091.1"/>
    </source>
</evidence>
<evidence type="ECO:0000313" key="10">
    <source>
        <dbReference type="Proteomes" id="UP000032604"/>
    </source>
</evidence>
<gene>
    <name evidence="7" type="primary">deoC</name>
    <name evidence="9" type="ORF">DZF93_12765</name>
    <name evidence="8" type="ORF">VO01_15030</name>
</gene>
<dbReference type="Proteomes" id="UP000266634">
    <property type="component" value="Unassembled WGS sequence"/>
</dbReference>
<feature type="active site" description="Proton donor/acceptor" evidence="7">
    <location>
        <position position="192"/>
    </location>
</feature>
<dbReference type="Proteomes" id="UP000032604">
    <property type="component" value="Chromosome"/>
</dbReference>
<evidence type="ECO:0000256" key="6">
    <source>
        <dbReference type="ARBA" id="ARBA00056337"/>
    </source>
</evidence>
<dbReference type="SUPFAM" id="SSF51569">
    <property type="entry name" value="Aldolase"/>
    <property type="match status" value="1"/>
</dbReference>
<dbReference type="InterPro" id="IPR013785">
    <property type="entry name" value="Aldolase_TIM"/>
</dbReference>
<evidence type="ECO:0000313" key="11">
    <source>
        <dbReference type="Proteomes" id="UP000266634"/>
    </source>
</evidence>
<dbReference type="GO" id="GO:0016052">
    <property type="term" value="P:carbohydrate catabolic process"/>
    <property type="evidence" value="ECO:0007669"/>
    <property type="project" value="TreeGrafter"/>
</dbReference>
<comment type="similarity">
    <text evidence="1 7">Belongs to the DeoC/FbaB aldolase family. DeoC type 1 subfamily.</text>
</comment>
<dbReference type="HOGENOM" id="CLU_053595_0_0_11"/>
<name>A0A0D5CKV7_9MICO</name>
<keyword evidence="3 7" id="KW-0456">Lyase</keyword>
<evidence type="ECO:0000256" key="4">
    <source>
        <dbReference type="ARBA" id="ARBA00023270"/>
    </source>
</evidence>
<dbReference type="FunFam" id="3.20.20.70:FF:000044">
    <property type="entry name" value="Deoxyribose-phosphate aldolase"/>
    <property type="match status" value="1"/>
</dbReference>
<dbReference type="GO" id="GO:0009264">
    <property type="term" value="P:deoxyribonucleotide catabolic process"/>
    <property type="evidence" value="ECO:0007669"/>
    <property type="project" value="UniProtKB-UniRule"/>
</dbReference>
<evidence type="ECO:0000256" key="1">
    <source>
        <dbReference type="ARBA" id="ARBA00010936"/>
    </source>
</evidence>
<dbReference type="PANTHER" id="PTHR10889">
    <property type="entry name" value="DEOXYRIBOSE-PHOSPHATE ALDOLASE"/>
    <property type="match status" value="1"/>
</dbReference>
<keyword evidence="4 7" id="KW-0704">Schiff base</keyword>
<comment type="function">
    <text evidence="6 7">Catalyzes a reversible aldol reaction between acetaldehyde and D-glyceraldehyde 3-phosphate to generate 2-deoxy-D-ribose 5-phosphate.</text>
</comment>
<comment type="catalytic activity">
    <reaction evidence="5 7">
        <text>2-deoxy-D-ribose 5-phosphate = D-glyceraldehyde 3-phosphate + acetaldehyde</text>
        <dbReference type="Rhea" id="RHEA:12821"/>
        <dbReference type="ChEBI" id="CHEBI:15343"/>
        <dbReference type="ChEBI" id="CHEBI:59776"/>
        <dbReference type="ChEBI" id="CHEBI:62877"/>
        <dbReference type="EC" id="4.1.2.4"/>
    </reaction>
</comment>
<dbReference type="GO" id="GO:0005737">
    <property type="term" value="C:cytoplasm"/>
    <property type="evidence" value="ECO:0007669"/>
    <property type="project" value="UniProtKB-SubCell"/>
</dbReference>
<dbReference type="SMART" id="SM01133">
    <property type="entry name" value="DeoC"/>
    <property type="match status" value="1"/>
</dbReference>
<dbReference type="CDD" id="cd00959">
    <property type="entry name" value="DeoC"/>
    <property type="match status" value="1"/>
</dbReference>
<reference evidence="8 10" key="1">
    <citation type="journal article" date="2015" name="Genome Announc.">
        <title>Complete Genome Sequence of Clavibacter michiganensis subsp. insidiosus R1-1 Using PacBio Single-Molecule Real-Time Technology.</title>
        <authorList>
            <person name="Lu Y."/>
            <person name="Samac D.A."/>
            <person name="Glazebrook J."/>
            <person name="Ishimaru C.A."/>
        </authorList>
    </citation>
    <scope>NUCLEOTIDE SEQUENCE [LARGE SCALE GENOMIC DNA]</scope>
    <source>
        <strain evidence="8 10">R1-1</strain>
    </source>
</reference>
<protein>
    <recommendedName>
        <fullName evidence="7">Deoxyribose-phosphate aldolase</fullName>
        <shortName evidence="7">DERA</shortName>
        <ecNumber evidence="7">4.1.2.4</ecNumber>
    </recommendedName>
    <alternativeName>
        <fullName evidence="7">2-deoxy-D-ribose 5-phosphate aldolase</fullName>
    </alternativeName>
    <alternativeName>
        <fullName evidence="7">Phosphodeoxyriboaldolase</fullName>
        <shortName evidence="7">Deoxyriboaldolase</shortName>
    </alternativeName>
</protein>
<dbReference type="HAMAP" id="MF_00114">
    <property type="entry name" value="DeoC_type1"/>
    <property type="match status" value="1"/>
</dbReference>
<dbReference type="Gene3D" id="3.20.20.70">
    <property type="entry name" value="Aldolase class I"/>
    <property type="match status" value="1"/>
</dbReference>
<reference evidence="9 11" key="2">
    <citation type="submission" date="2018-08" db="EMBL/GenBank/DDBJ databases">
        <title>Genome Sequence of Clavibacter michiganensis Subspecies type strains, and the Atypical Peach-Colored Strains Isolated from Tomato.</title>
        <authorList>
            <person name="Osdaghi E."/>
            <person name="Portier P."/>
            <person name="Briand M."/>
            <person name="Jacques M.-A."/>
        </authorList>
    </citation>
    <scope>NUCLEOTIDE SEQUENCE [LARGE SCALE GENOMIC DNA]</scope>
    <source>
        <strain evidence="9 11">CFBP 6488</strain>
    </source>
</reference>
<dbReference type="InterPro" id="IPR028581">
    <property type="entry name" value="DeoC_typeI"/>
</dbReference>
<dbReference type="KEGG" id="cmh:VO01_15030"/>
<evidence type="ECO:0000256" key="5">
    <source>
        <dbReference type="ARBA" id="ARBA00048791"/>
    </source>
</evidence>
<feature type="active site" description="Schiff-base intermediate with acetaldehyde" evidence="7">
    <location>
        <position position="162"/>
    </location>
</feature>
<dbReference type="PIRSF" id="PIRSF001357">
    <property type="entry name" value="DeoC"/>
    <property type="match status" value="1"/>
</dbReference>
<dbReference type="UniPathway" id="UPA00002">
    <property type="reaction ID" value="UER00468"/>
</dbReference>
<dbReference type="GO" id="GO:0004139">
    <property type="term" value="F:deoxyribose-phosphate aldolase activity"/>
    <property type="evidence" value="ECO:0007669"/>
    <property type="project" value="UniProtKB-UniRule"/>
</dbReference>
<evidence type="ECO:0000256" key="7">
    <source>
        <dbReference type="HAMAP-Rule" id="MF_00114"/>
    </source>
</evidence>
<feature type="active site" description="Proton donor/acceptor" evidence="7">
    <location>
        <position position="99"/>
    </location>
</feature>
<dbReference type="EMBL" id="CP011043">
    <property type="protein sequence ID" value="AJW80253.1"/>
    <property type="molecule type" value="Genomic_DNA"/>
</dbReference>
<dbReference type="RefSeq" id="WP_045529979.1">
    <property type="nucleotide sequence ID" value="NZ_CP011043.1"/>
</dbReference>
<dbReference type="PANTHER" id="PTHR10889:SF1">
    <property type="entry name" value="DEOXYRIBOSE-PHOSPHATE ALDOLASE"/>
    <property type="match status" value="1"/>
</dbReference>
<dbReference type="PATRIC" id="fig|33014.5.peg.3097"/>
<dbReference type="EMBL" id="QWEA01000600">
    <property type="protein sequence ID" value="RIJ20091.1"/>
    <property type="molecule type" value="Genomic_DNA"/>
</dbReference>